<keyword evidence="7 9" id="KW-0406">Ion transport</keyword>
<feature type="transmembrane region" description="Helical" evidence="9">
    <location>
        <begin position="625"/>
        <end position="645"/>
    </location>
</feature>
<keyword evidence="3 9" id="KW-0813">Transport</keyword>
<evidence type="ECO:0000256" key="2">
    <source>
        <dbReference type="ARBA" id="ARBA00009904"/>
    </source>
</evidence>
<evidence type="ECO:0000256" key="6">
    <source>
        <dbReference type="ARBA" id="ARBA00022989"/>
    </source>
</evidence>
<evidence type="ECO:0000256" key="1">
    <source>
        <dbReference type="ARBA" id="ARBA00004141"/>
    </source>
</evidence>
<reference evidence="11 12" key="1">
    <citation type="submission" date="2023-08" db="EMBL/GenBank/DDBJ databases">
        <title>A Necator americanus chromosomal reference genome.</title>
        <authorList>
            <person name="Ilik V."/>
            <person name="Petrzelkova K.J."/>
            <person name="Pardy F."/>
            <person name="Fuh T."/>
            <person name="Niatou-Singa F.S."/>
            <person name="Gouil Q."/>
            <person name="Baker L."/>
            <person name="Ritchie M.E."/>
            <person name="Jex A.R."/>
            <person name="Gazzola D."/>
            <person name="Li H."/>
            <person name="Toshio Fujiwara R."/>
            <person name="Zhan B."/>
            <person name="Aroian R.V."/>
            <person name="Pafco B."/>
            <person name="Schwarz E.M."/>
        </authorList>
    </citation>
    <scope>NUCLEOTIDE SEQUENCE [LARGE SCALE GENOMIC DNA]</scope>
    <source>
        <strain evidence="11 12">Aroian</strain>
        <tissue evidence="11">Whole animal</tissue>
    </source>
</reference>
<evidence type="ECO:0000256" key="3">
    <source>
        <dbReference type="ARBA" id="ARBA00022448"/>
    </source>
</evidence>
<dbReference type="Pfam" id="PF01496">
    <property type="entry name" value="V_ATPase_I"/>
    <property type="match status" value="2"/>
</dbReference>
<keyword evidence="4 9" id="KW-0812">Transmembrane</keyword>
<name>A0ABR1CIM9_NECAM</name>
<comment type="subcellular location">
    <subcellularLocation>
        <location evidence="1">Membrane</location>
        <topology evidence="1">Multi-pass membrane protein</topology>
    </subcellularLocation>
</comment>
<keyword evidence="8 9" id="KW-0472">Membrane</keyword>
<sequence>MGSIYRSEVMSLCQIFLQTDSAYQCVAELGELGLVQFLDLNEEMNSYQRKFVNEVRRCEEMERKLNFIEAEVVKDDVEIKDHDEHIPAPQPKHMIEMEANFEKLEEELLSINTSSKQLITNHVQLLEIKAVLEKVHLLLDAGTKRDAAMSISEAARGEAGPFTIGIKNEIEKEKRDENELKFVAGVISRKKKVSFERFIWRFCRGKVFVRTADIEERTEVFDTKKPDNKSVFMLFFSGEQLRSRVTKICNGFQATIYNCPEYTSERAHLLGQISAQVNDMESVISKTLEYRRKIIFGASLSVKRWSIMLLKLKAIFHTLNMFSVDVTHKCLIAECWVPTVDLQLVKMALRKGTDQSGSTIHAVLNEMETHHTPPTHFKLNKFTQGFQNIVDAYGIANYREVNPAPWSIISFPFLFAVMFGDSGHGSIMLLAALAFVLFENKLISMKIKDEIFNTFFGGRYVVLLMGIFSIYTGLLYNDIYSKSIDIFGSSWKNPYPQSLLAHMDEQGYNSSQTLDLTWPPEHSFDSNLGPYPFGVDPVWNVAKNKLNFLNPMKMKTSIILGISQMTFGLLLSLCNHIHNRSLVDIFFVFVPQCFFLGCIFVYLCVMVVLKWIFFYVNPAFIFGRLYPGSNCAPSLLIGLINMFMLKGRDPGFVQHVNSINATASVIINNKNYTYDVYDQCYLQQWYPGQGLIEEILLLLAVVSIPIMLFVKPFYIRWRHSRGLPIAGGHGHGGGGEDEEFNFGDVMVYQAIHTIEFALGCISHTASYLRLWALSLAHAQLSEVLWDMLLAMGLEMGGWAGSAAIFILFFFFGVLSISILILMEGLSAFLHALRLHWVEFNSKFYGGTGVAFEPLHFTRLIRMAEGLEQ</sequence>
<dbReference type="PIRSF" id="PIRSF001293">
    <property type="entry name" value="ATP6V0A1"/>
    <property type="match status" value="1"/>
</dbReference>
<dbReference type="EMBL" id="JAVFWL010000002">
    <property type="protein sequence ID" value="KAK6737746.1"/>
    <property type="molecule type" value="Genomic_DNA"/>
</dbReference>
<comment type="similarity">
    <text evidence="2 9">Belongs to the V-ATPase 116 kDa subunit family.</text>
</comment>
<feature type="transmembrane region" description="Helical" evidence="9">
    <location>
        <begin position="413"/>
        <end position="438"/>
    </location>
</feature>
<evidence type="ECO:0000256" key="7">
    <source>
        <dbReference type="ARBA" id="ARBA00023065"/>
    </source>
</evidence>
<evidence type="ECO:0000256" key="5">
    <source>
        <dbReference type="ARBA" id="ARBA00022781"/>
    </source>
</evidence>
<evidence type="ECO:0000313" key="11">
    <source>
        <dbReference type="EMBL" id="KAK6737746.1"/>
    </source>
</evidence>
<keyword evidence="10" id="KW-0175">Coiled coil</keyword>
<organism evidence="11 12">
    <name type="scientific">Necator americanus</name>
    <name type="common">Human hookworm</name>
    <dbReference type="NCBI Taxonomy" id="51031"/>
    <lineage>
        <taxon>Eukaryota</taxon>
        <taxon>Metazoa</taxon>
        <taxon>Ecdysozoa</taxon>
        <taxon>Nematoda</taxon>
        <taxon>Chromadorea</taxon>
        <taxon>Rhabditida</taxon>
        <taxon>Rhabditina</taxon>
        <taxon>Rhabditomorpha</taxon>
        <taxon>Strongyloidea</taxon>
        <taxon>Ancylostomatidae</taxon>
        <taxon>Bunostominae</taxon>
        <taxon>Necator</taxon>
    </lineage>
</organism>
<evidence type="ECO:0000256" key="10">
    <source>
        <dbReference type="SAM" id="Coils"/>
    </source>
</evidence>
<dbReference type="PANTHER" id="PTHR11629:SF58">
    <property type="entry name" value="V-TYPE PROTON ATPASE 116 KDA SUBUNIT A 3"/>
    <property type="match status" value="1"/>
</dbReference>
<dbReference type="InterPro" id="IPR002490">
    <property type="entry name" value="V-ATPase_116kDa_su"/>
</dbReference>
<feature type="transmembrane region" description="Helical" evidence="9">
    <location>
        <begin position="798"/>
        <end position="822"/>
    </location>
</feature>
<protein>
    <recommendedName>
        <fullName evidence="9">V-type proton ATPase subunit a</fullName>
    </recommendedName>
</protein>
<comment type="function">
    <text evidence="9">Essential component of the vacuolar proton pump (V-ATPase), a multimeric enzyme that catalyzes the translocation of protons across the membranes. Required for assembly and activity of the V-ATPase.</text>
</comment>
<dbReference type="Proteomes" id="UP001303046">
    <property type="component" value="Unassembled WGS sequence"/>
</dbReference>
<evidence type="ECO:0000256" key="8">
    <source>
        <dbReference type="ARBA" id="ARBA00023136"/>
    </source>
</evidence>
<keyword evidence="5 9" id="KW-0375">Hydrogen ion transport</keyword>
<keyword evidence="12" id="KW-1185">Reference proteome</keyword>
<evidence type="ECO:0000256" key="9">
    <source>
        <dbReference type="RuleBase" id="RU361189"/>
    </source>
</evidence>
<evidence type="ECO:0000313" key="12">
    <source>
        <dbReference type="Proteomes" id="UP001303046"/>
    </source>
</evidence>
<feature type="transmembrane region" description="Helical" evidence="9">
    <location>
        <begin position="556"/>
        <end position="574"/>
    </location>
</feature>
<feature type="coiled-coil region" evidence="10">
    <location>
        <begin position="44"/>
        <end position="114"/>
    </location>
</feature>
<comment type="caution">
    <text evidence="11">The sequence shown here is derived from an EMBL/GenBank/DDBJ whole genome shotgun (WGS) entry which is preliminary data.</text>
</comment>
<dbReference type="PANTHER" id="PTHR11629">
    <property type="entry name" value="VACUOLAR PROTON ATPASES"/>
    <property type="match status" value="1"/>
</dbReference>
<dbReference type="InterPro" id="IPR026028">
    <property type="entry name" value="V-type_ATPase_116kDa_su_euka"/>
</dbReference>
<gene>
    <name evidence="11" type="primary">Necator_chrII.g7867</name>
    <name evidence="11" type="ORF">RB195_020073</name>
</gene>
<evidence type="ECO:0000256" key="4">
    <source>
        <dbReference type="ARBA" id="ARBA00022692"/>
    </source>
</evidence>
<feature type="transmembrane region" description="Helical" evidence="9">
    <location>
        <begin position="450"/>
        <end position="471"/>
    </location>
</feature>
<feature type="transmembrane region" description="Helical" evidence="9">
    <location>
        <begin position="695"/>
        <end position="715"/>
    </location>
</feature>
<proteinExistence type="inferred from homology"/>
<feature type="transmembrane region" description="Helical" evidence="9">
    <location>
        <begin position="586"/>
        <end position="613"/>
    </location>
</feature>
<accession>A0ABR1CIM9</accession>
<keyword evidence="6 9" id="KW-1133">Transmembrane helix</keyword>